<organism evidence="8 9">
    <name type="scientific">Coccomyxa viridis</name>
    <dbReference type="NCBI Taxonomy" id="1274662"/>
    <lineage>
        <taxon>Eukaryota</taxon>
        <taxon>Viridiplantae</taxon>
        <taxon>Chlorophyta</taxon>
        <taxon>core chlorophytes</taxon>
        <taxon>Trebouxiophyceae</taxon>
        <taxon>Trebouxiophyceae incertae sedis</taxon>
        <taxon>Coccomyxaceae</taxon>
        <taxon>Coccomyxa</taxon>
    </lineage>
</organism>
<dbReference type="InterPro" id="IPR033658">
    <property type="entry name" value="GRX_PICOT-like"/>
</dbReference>
<gene>
    <name evidence="8" type="primary">g9797</name>
    <name evidence="8" type="ORF">VP750_LOCUS8826</name>
</gene>
<evidence type="ECO:0000256" key="1">
    <source>
        <dbReference type="ARBA" id="ARBA00008983"/>
    </source>
</evidence>
<comment type="caution">
    <text evidence="8">The sequence shown here is derived from an EMBL/GenBank/DDBJ whole genome shotgun (WGS) entry which is preliminary data.</text>
</comment>
<evidence type="ECO:0000256" key="5">
    <source>
        <dbReference type="ARBA" id="ARBA00023014"/>
    </source>
</evidence>
<proteinExistence type="inferred from homology"/>
<keyword evidence="5" id="KW-0411">Iron-sulfur</keyword>
<comment type="similarity">
    <text evidence="1">Belongs to the glutaredoxin family. CGFS subfamily.</text>
</comment>
<dbReference type="CDD" id="cd03028">
    <property type="entry name" value="GRX_PICOT_like"/>
    <property type="match status" value="1"/>
</dbReference>
<dbReference type="Pfam" id="PF00462">
    <property type="entry name" value="Glutaredoxin"/>
    <property type="match status" value="1"/>
</dbReference>
<accession>A0ABP1G6H9</accession>
<keyword evidence="6" id="KW-0676">Redox-active center</keyword>
<keyword evidence="9" id="KW-1185">Reference proteome</keyword>
<dbReference type="NCBIfam" id="TIGR00365">
    <property type="entry name" value="Grx4 family monothiol glutaredoxin"/>
    <property type="match status" value="1"/>
</dbReference>
<evidence type="ECO:0000256" key="6">
    <source>
        <dbReference type="ARBA" id="ARBA00023284"/>
    </source>
</evidence>
<evidence type="ECO:0000256" key="2">
    <source>
        <dbReference type="ARBA" id="ARBA00022714"/>
    </source>
</evidence>
<dbReference type="PANTHER" id="PTHR10293">
    <property type="entry name" value="GLUTAREDOXIN FAMILY MEMBER"/>
    <property type="match status" value="1"/>
</dbReference>
<dbReference type="InterPro" id="IPR004480">
    <property type="entry name" value="Monothiol_GRX-rel"/>
</dbReference>
<evidence type="ECO:0000259" key="7">
    <source>
        <dbReference type="Pfam" id="PF00462"/>
    </source>
</evidence>
<reference evidence="8 9" key="1">
    <citation type="submission" date="2024-06" db="EMBL/GenBank/DDBJ databases">
        <authorList>
            <person name="Kraege A."/>
            <person name="Thomma B."/>
        </authorList>
    </citation>
    <scope>NUCLEOTIDE SEQUENCE [LARGE SCALE GENOMIC DNA]</scope>
</reference>
<dbReference type="Proteomes" id="UP001497392">
    <property type="component" value="Unassembled WGS sequence"/>
</dbReference>
<evidence type="ECO:0000313" key="9">
    <source>
        <dbReference type="Proteomes" id="UP001497392"/>
    </source>
</evidence>
<name>A0ABP1G6H9_9CHLO</name>
<feature type="domain" description="Glutaredoxin" evidence="7">
    <location>
        <begin position="82"/>
        <end position="145"/>
    </location>
</feature>
<sequence>MVVAHSALLQGSLAISCSHSRVYRAAHSLRQSCRLPASRCTGRRGRQASQIVNAESPSIQSPQTLSPELKSALEKFVQQHNVVLFMKGTKQFPQCGFSNTCVQILQTLNVPFESVNILEDEQLRSGMKEFSQWPTFPQVYINGEFYGGCDIMIEGYQSGELVETLEAALNS</sequence>
<dbReference type="PROSITE" id="PS51354">
    <property type="entry name" value="GLUTAREDOXIN_2"/>
    <property type="match status" value="1"/>
</dbReference>
<dbReference type="InterPro" id="IPR002109">
    <property type="entry name" value="Glutaredoxin"/>
</dbReference>
<dbReference type="PANTHER" id="PTHR10293:SF72">
    <property type="entry name" value="MONOTHIOL GLUTAREDOXIN-S14, CHLOROPLASTIC"/>
    <property type="match status" value="1"/>
</dbReference>
<evidence type="ECO:0000256" key="3">
    <source>
        <dbReference type="ARBA" id="ARBA00022723"/>
    </source>
</evidence>
<keyword evidence="4" id="KW-0408">Iron</keyword>
<keyword evidence="3" id="KW-0479">Metal-binding</keyword>
<protein>
    <submittedName>
        <fullName evidence="8">G9797 protein</fullName>
    </submittedName>
</protein>
<dbReference type="InterPro" id="IPR036249">
    <property type="entry name" value="Thioredoxin-like_sf"/>
</dbReference>
<dbReference type="Gene3D" id="3.40.30.10">
    <property type="entry name" value="Glutaredoxin"/>
    <property type="match status" value="1"/>
</dbReference>
<dbReference type="SUPFAM" id="SSF52833">
    <property type="entry name" value="Thioredoxin-like"/>
    <property type="match status" value="1"/>
</dbReference>
<evidence type="ECO:0000256" key="4">
    <source>
        <dbReference type="ARBA" id="ARBA00023004"/>
    </source>
</evidence>
<evidence type="ECO:0000313" key="8">
    <source>
        <dbReference type="EMBL" id="CAL5226920.1"/>
    </source>
</evidence>
<keyword evidence="2" id="KW-0001">2Fe-2S</keyword>
<dbReference type="EMBL" id="CAXHTA020000016">
    <property type="protein sequence ID" value="CAL5226920.1"/>
    <property type="molecule type" value="Genomic_DNA"/>
</dbReference>